<dbReference type="CDD" id="cd06170">
    <property type="entry name" value="LuxR_C_like"/>
    <property type="match status" value="2"/>
</dbReference>
<sequence>MFTRPPTSRPPLVTGKAAIDLVEAAYQLDGTETEWLAAVTARAQPDLDVGAGLYAFTGDSTAPDYARSPVFAARALSPEFQARLLELNETAPDAIFELLRKRLVTCGGLEQVLGRGSPVVEHFRRVMARAGISDGFCMFAQDTEGGSVTLSAPSAAVVAPSPRVRGIWQRVGLHLVAGLRLRRKLAARVMGRDALLSPAGRVEDASAEVAADGDARRALTEAVQAMDRARSVELRGSPERALDLWRGLVAGRWSLVEHWERDGRRYLAAYANRPGVLDPRALTSTEQSVLRHLALGATNKQASYALGLPEKTVSSCVTQILKKLRVRSRVELAALLQARSAGSLDVAFAEDRLRVLAVDVSVADPDSVLTPSEREVATGVARGLRNAQIASARGVAPSTVAKQLQTIYAKLGVDNRSQLARHLTRHNGLTRG</sequence>
<dbReference type="PRINTS" id="PR00038">
    <property type="entry name" value="HTHLUXR"/>
</dbReference>
<dbReference type="InterPro" id="IPR016032">
    <property type="entry name" value="Sig_transdc_resp-reg_C-effctor"/>
</dbReference>
<evidence type="ECO:0000256" key="1">
    <source>
        <dbReference type="ARBA" id="ARBA00023015"/>
    </source>
</evidence>
<dbReference type="Pfam" id="PF00196">
    <property type="entry name" value="GerE"/>
    <property type="match status" value="2"/>
</dbReference>
<keyword evidence="6" id="KW-1185">Reference proteome</keyword>
<dbReference type="SMART" id="SM00421">
    <property type="entry name" value="HTH_LUXR"/>
    <property type="match status" value="2"/>
</dbReference>
<organism evidence="5 6">
    <name type="scientific">Nannocystis bainbridge</name>
    <dbReference type="NCBI Taxonomy" id="2995303"/>
    <lineage>
        <taxon>Bacteria</taxon>
        <taxon>Pseudomonadati</taxon>
        <taxon>Myxococcota</taxon>
        <taxon>Polyangia</taxon>
        <taxon>Nannocystales</taxon>
        <taxon>Nannocystaceae</taxon>
        <taxon>Nannocystis</taxon>
    </lineage>
</organism>
<dbReference type="RefSeq" id="WP_272089672.1">
    <property type="nucleotide sequence ID" value="NZ_JAQNDL010000003.1"/>
</dbReference>
<reference evidence="5 6" key="1">
    <citation type="submission" date="2022-11" db="EMBL/GenBank/DDBJ databases">
        <title>Minimal conservation of predation-associated metabolite biosynthetic gene clusters underscores biosynthetic potential of Myxococcota including descriptions for ten novel species: Archangium lansinium sp. nov., Myxococcus landrumus sp. nov., Nannocystis bai.</title>
        <authorList>
            <person name="Ahearne A."/>
            <person name="Stevens C."/>
            <person name="Dowd S."/>
        </authorList>
    </citation>
    <scope>NUCLEOTIDE SEQUENCE [LARGE SCALE GENOMIC DNA]</scope>
    <source>
        <strain evidence="5 6">BB15-2</strain>
    </source>
</reference>
<dbReference type="Gene3D" id="1.10.10.10">
    <property type="entry name" value="Winged helix-like DNA-binding domain superfamily/Winged helix DNA-binding domain"/>
    <property type="match status" value="2"/>
</dbReference>
<dbReference type="PANTHER" id="PTHR44688">
    <property type="entry name" value="DNA-BINDING TRANSCRIPTIONAL ACTIVATOR DEVR_DOSR"/>
    <property type="match status" value="1"/>
</dbReference>
<dbReference type="EMBL" id="JAQNDL010000003">
    <property type="protein sequence ID" value="MDC0721172.1"/>
    <property type="molecule type" value="Genomic_DNA"/>
</dbReference>
<evidence type="ECO:0000256" key="2">
    <source>
        <dbReference type="ARBA" id="ARBA00023125"/>
    </source>
</evidence>
<dbReference type="PROSITE" id="PS50043">
    <property type="entry name" value="HTH_LUXR_2"/>
    <property type="match status" value="2"/>
</dbReference>
<dbReference type="InterPro" id="IPR000792">
    <property type="entry name" value="Tscrpt_reg_LuxR_C"/>
</dbReference>
<dbReference type="InterPro" id="IPR036388">
    <property type="entry name" value="WH-like_DNA-bd_sf"/>
</dbReference>
<dbReference type="PANTHER" id="PTHR44688:SF16">
    <property type="entry name" value="DNA-BINDING TRANSCRIPTIONAL ACTIVATOR DEVR_DOSR"/>
    <property type="match status" value="1"/>
</dbReference>
<comment type="caution">
    <text evidence="5">The sequence shown here is derived from an EMBL/GenBank/DDBJ whole genome shotgun (WGS) entry which is preliminary data.</text>
</comment>
<evidence type="ECO:0000313" key="6">
    <source>
        <dbReference type="Proteomes" id="UP001221686"/>
    </source>
</evidence>
<evidence type="ECO:0000313" key="5">
    <source>
        <dbReference type="EMBL" id="MDC0721172.1"/>
    </source>
</evidence>
<dbReference type="Proteomes" id="UP001221686">
    <property type="component" value="Unassembled WGS sequence"/>
</dbReference>
<evidence type="ECO:0000259" key="4">
    <source>
        <dbReference type="PROSITE" id="PS50043"/>
    </source>
</evidence>
<protein>
    <submittedName>
        <fullName evidence="5">Helix-turn-helix transcriptional regulator</fullName>
    </submittedName>
</protein>
<gene>
    <name evidence="5" type="ORF">POL25_29975</name>
</gene>
<evidence type="ECO:0000256" key="3">
    <source>
        <dbReference type="ARBA" id="ARBA00023163"/>
    </source>
</evidence>
<dbReference type="SUPFAM" id="SSF46894">
    <property type="entry name" value="C-terminal effector domain of the bipartite response regulators"/>
    <property type="match status" value="2"/>
</dbReference>
<name>A0ABT5E8M2_9BACT</name>
<feature type="domain" description="HTH luxR-type" evidence="4">
    <location>
        <begin position="275"/>
        <end position="340"/>
    </location>
</feature>
<keyword evidence="1" id="KW-0805">Transcription regulation</keyword>
<proteinExistence type="predicted"/>
<accession>A0ABT5E8M2</accession>
<feature type="domain" description="HTH luxR-type" evidence="4">
    <location>
        <begin position="362"/>
        <end position="427"/>
    </location>
</feature>
<keyword evidence="3" id="KW-0804">Transcription</keyword>
<keyword evidence="2" id="KW-0238">DNA-binding</keyword>